<accession>A0A6S7GN15</accession>
<organism evidence="1 2">
    <name type="scientific">Paramuricea clavata</name>
    <name type="common">Red gorgonian</name>
    <name type="synonym">Violescent sea-whip</name>
    <dbReference type="NCBI Taxonomy" id="317549"/>
    <lineage>
        <taxon>Eukaryota</taxon>
        <taxon>Metazoa</taxon>
        <taxon>Cnidaria</taxon>
        <taxon>Anthozoa</taxon>
        <taxon>Octocorallia</taxon>
        <taxon>Malacalcyonacea</taxon>
        <taxon>Plexauridae</taxon>
        <taxon>Paramuricea</taxon>
    </lineage>
</organism>
<gene>
    <name evidence="1" type="ORF">PACLA_8A036871</name>
</gene>
<dbReference type="Proteomes" id="UP001152795">
    <property type="component" value="Unassembled WGS sequence"/>
</dbReference>
<sequence length="75" mass="8360">MDISTIGEIDSLPVSFAMEIHIQKACLLHLLLALSSAAALKILSETKADQQKQLSGLLNLKKTVRRHLEEIKTHR</sequence>
<keyword evidence="2" id="KW-1185">Reference proteome</keyword>
<name>A0A6S7GN15_PARCT</name>
<comment type="caution">
    <text evidence="1">The sequence shown here is derived from an EMBL/GenBank/DDBJ whole genome shotgun (WGS) entry which is preliminary data.</text>
</comment>
<dbReference type="EMBL" id="CACRXK020002167">
    <property type="protein sequence ID" value="CAB3993013.1"/>
    <property type="molecule type" value="Genomic_DNA"/>
</dbReference>
<feature type="non-terminal residue" evidence="1">
    <location>
        <position position="75"/>
    </location>
</feature>
<proteinExistence type="predicted"/>
<protein>
    <submittedName>
        <fullName evidence="1">Uncharacterized protein</fullName>
    </submittedName>
</protein>
<dbReference type="AlphaFoldDB" id="A0A6S7GN15"/>
<evidence type="ECO:0000313" key="2">
    <source>
        <dbReference type="Proteomes" id="UP001152795"/>
    </source>
</evidence>
<reference evidence="1" key="1">
    <citation type="submission" date="2020-04" db="EMBL/GenBank/DDBJ databases">
        <authorList>
            <person name="Alioto T."/>
            <person name="Alioto T."/>
            <person name="Gomez Garrido J."/>
        </authorList>
    </citation>
    <scope>NUCLEOTIDE SEQUENCE</scope>
    <source>
        <strain evidence="1">A484AB</strain>
    </source>
</reference>
<evidence type="ECO:0000313" key="1">
    <source>
        <dbReference type="EMBL" id="CAB3993013.1"/>
    </source>
</evidence>